<dbReference type="PIRSF" id="PIRSF001413">
    <property type="entry name" value="Trp_syn_beta"/>
    <property type="match status" value="1"/>
</dbReference>
<dbReference type="PANTHER" id="PTHR48077:SF3">
    <property type="entry name" value="TRYPTOPHAN SYNTHASE"/>
    <property type="match status" value="1"/>
</dbReference>
<comment type="pathway">
    <text evidence="2 11">Amino-acid biosynthesis; L-tryptophan biosynthesis; L-tryptophan from chorismate: step 5/5.</text>
</comment>
<dbReference type="PANTHER" id="PTHR48077">
    <property type="entry name" value="TRYPTOPHAN SYNTHASE-RELATED"/>
    <property type="match status" value="1"/>
</dbReference>
<keyword evidence="7 11" id="KW-0663">Pyridoxal phosphate</keyword>
<dbReference type="SUPFAM" id="SSF53686">
    <property type="entry name" value="Tryptophan synthase beta subunit-like PLP-dependent enzymes"/>
    <property type="match status" value="1"/>
</dbReference>
<dbReference type="HAMAP" id="MF_00133">
    <property type="entry name" value="Trp_synth_beta"/>
    <property type="match status" value="1"/>
</dbReference>
<comment type="subunit">
    <text evidence="4 11">Tetramer of two alpha and two beta chains.</text>
</comment>
<evidence type="ECO:0000256" key="4">
    <source>
        <dbReference type="ARBA" id="ARBA00011270"/>
    </source>
</evidence>
<dbReference type="EMBL" id="CP145316">
    <property type="protein sequence ID" value="XAM18388.1"/>
    <property type="molecule type" value="Genomic_DNA"/>
</dbReference>
<evidence type="ECO:0000256" key="8">
    <source>
        <dbReference type="ARBA" id="ARBA00023141"/>
    </source>
</evidence>
<keyword evidence="5 11" id="KW-0028">Amino-acid biosynthesis</keyword>
<evidence type="ECO:0000256" key="7">
    <source>
        <dbReference type="ARBA" id="ARBA00022898"/>
    </source>
</evidence>
<dbReference type="InterPro" id="IPR006654">
    <property type="entry name" value="Trp_synth_beta"/>
</dbReference>
<evidence type="ECO:0000313" key="14">
    <source>
        <dbReference type="Proteomes" id="UP001434737"/>
    </source>
</evidence>
<comment type="cofactor">
    <cofactor evidence="1 11">
        <name>pyridoxal 5'-phosphate</name>
        <dbReference type="ChEBI" id="CHEBI:597326"/>
    </cofactor>
</comment>
<comment type="function">
    <text evidence="11">The beta subunit is responsible for the synthesis of L-tryptophan from indole and L-serine.</text>
</comment>
<sequence length="421" mass="45988">MAKIFTKSKKGYFGEGKNGVHAFGGQYIPEILLPAFKELESAYRDIFTSKAYKKELKFLLKNFVGRPTPLIYAQNSSKVLKNNIYLKFEGLANTGAHKINNALGQALLAKYMGKKRVIAETGAGQHGLATAAACARLGLECDIFMGEIDVARQYPNVFNMELFGARVHSVSSGSKTLKDAVNETLREWSKRSEDTFYVLGSALGPYPYPDMVRELQSVISKELKKQTKKYFSGLPDVMVACVGGGSNSMGFFTHYLMDKNVRLIGVEGGGIGEGRGANAKRIHNIHASEGIAQGYKSLFLQDKDGQLSQTHSISAGLDYAGIGPQLAHLAEIGRVEFTSALDKEAIEACQFFAKNEGIIPALESSHALAATIKICKNLKNKNIIVNVSGRGDKDIFITTKAINRAKWKGFLQAELTRIDKG</sequence>
<evidence type="ECO:0000256" key="5">
    <source>
        <dbReference type="ARBA" id="ARBA00022605"/>
    </source>
</evidence>
<dbReference type="RefSeq" id="WP_300449019.1">
    <property type="nucleotide sequence ID" value="NZ_CP145316.1"/>
</dbReference>
<protein>
    <recommendedName>
        <fullName evidence="11">Tryptophan synthase beta chain</fullName>
        <ecNumber evidence="11">4.2.1.20</ecNumber>
    </recommendedName>
</protein>
<evidence type="ECO:0000256" key="9">
    <source>
        <dbReference type="ARBA" id="ARBA00023239"/>
    </source>
</evidence>
<evidence type="ECO:0000256" key="2">
    <source>
        <dbReference type="ARBA" id="ARBA00004733"/>
    </source>
</evidence>
<dbReference type="InterPro" id="IPR036052">
    <property type="entry name" value="TrpB-like_PALP_sf"/>
</dbReference>
<evidence type="ECO:0000256" key="10">
    <source>
        <dbReference type="ARBA" id="ARBA00049047"/>
    </source>
</evidence>
<proteinExistence type="inferred from homology"/>
<keyword evidence="6 11" id="KW-0822">Tryptophan biosynthesis</keyword>
<evidence type="ECO:0000256" key="11">
    <source>
        <dbReference type="HAMAP-Rule" id="MF_00133"/>
    </source>
</evidence>
<dbReference type="PROSITE" id="PS00168">
    <property type="entry name" value="TRP_SYNTHASE_BETA"/>
    <property type="match status" value="1"/>
</dbReference>
<evidence type="ECO:0000259" key="12">
    <source>
        <dbReference type="Pfam" id="PF00291"/>
    </source>
</evidence>
<accession>A0ABZ3F5E3</accession>
<evidence type="ECO:0000256" key="1">
    <source>
        <dbReference type="ARBA" id="ARBA00001933"/>
    </source>
</evidence>
<keyword evidence="8 11" id="KW-0057">Aromatic amino acid biosynthesis</keyword>
<evidence type="ECO:0000313" key="13">
    <source>
        <dbReference type="EMBL" id="XAM18388.1"/>
    </source>
</evidence>
<keyword evidence="9 11" id="KW-0456">Lyase</keyword>
<dbReference type="CDD" id="cd06446">
    <property type="entry name" value="Trp-synth_B"/>
    <property type="match status" value="1"/>
</dbReference>
<comment type="similarity">
    <text evidence="3 11">Belongs to the TrpB family.</text>
</comment>
<dbReference type="Gene3D" id="3.40.50.1100">
    <property type="match status" value="2"/>
</dbReference>
<reference evidence="13 14" key="1">
    <citation type="submission" date="2024-02" db="EMBL/GenBank/DDBJ databases">
        <title>Genome and pathogenicity analysis of Helicobacter mastomyrinus isolated from mice.</title>
        <authorList>
            <person name="Zhu L."/>
        </authorList>
    </citation>
    <scope>NUCLEOTIDE SEQUENCE [LARGE SCALE GENOMIC DNA]</scope>
    <source>
        <strain evidence="13 14">Hm-17</strain>
    </source>
</reference>
<dbReference type="GO" id="GO:0004834">
    <property type="term" value="F:tryptophan synthase activity"/>
    <property type="evidence" value="ECO:0007669"/>
    <property type="project" value="UniProtKB-EC"/>
</dbReference>
<feature type="domain" description="Tryptophan synthase beta chain-like PALP" evidence="12">
    <location>
        <begin position="65"/>
        <end position="389"/>
    </location>
</feature>
<dbReference type="Pfam" id="PF00291">
    <property type="entry name" value="PALP"/>
    <property type="match status" value="1"/>
</dbReference>
<organism evidence="13 14">
    <name type="scientific">Helicobacter mastomyrinus</name>
    <dbReference type="NCBI Taxonomy" id="287948"/>
    <lineage>
        <taxon>Bacteria</taxon>
        <taxon>Pseudomonadati</taxon>
        <taxon>Campylobacterota</taxon>
        <taxon>Epsilonproteobacteria</taxon>
        <taxon>Campylobacterales</taxon>
        <taxon>Helicobacteraceae</taxon>
        <taxon>Helicobacter</taxon>
    </lineage>
</organism>
<name>A0ABZ3F5E3_9HELI</name>
<feature type="modified residue" description="N6-(pyridoxal phosphate)lysine" evidence="11">
    <location>
        <position position="98"/>
    </location>
</feature>
<evidence type="ECO:0000256" key="6">
    <source>
        <dbReference type="ARBA" id="ARBA00022822"/>
    </source>
</evidence>
<dbReference type="InterPro" id="IPR001926">
    <property type="entry name" value="TrpB-like_PALP"/>
</dbReference>
<gene>
    <name evidence="11 13" type="primary">trpB</name>
    <name evidence="13" type="ORF">V3I05_01515</name>
</gene>
<keyword evidence="14" id="KW-1185">Reference proteome</keyword>
<dbReference type="NCBIfam" id="TIGR00263">
    <property type="entry name" value="trpB"/>
    <property type="match status" value="1"/>
</dbReference>
<dbReference type="Proteomes" id="UP001434737">
    <property type="component" value="Chromosome"/>
</dbReference>
<comment type="catalytic activity">
    <reaction evidence="10 11">
        <text>(1S,2R)-1-C-(indol-3-yl)glycerol 3-phosphate + L-serine = D-glyceraldehyde 3-phosphate + L-tryptophan + H2O</text>
        <dbReference type="Rhea" id="RHEA:10532"/>
        <dbReference type="ChEBI" id="CHEBI:15377"/>
        <dbReference type="ChEBI" id="CHEBI:33384"/>
        <dbReference type="ChEBI" id="CHEBI:57912"/>
        <dbReference type="ChEBI" id="CHEBI:58866"/>
        <dbReference type="ChEBI" id="CHEBI:59776"/>
        <dbReference type="EC" id="4.2.1.20"/>
    </reaction>
</comment>
<dbReference type="InterPro" id="IPR023026">
    <property type="entry name" value="Trp_synth_beta/beta-like"/>
</dbReference>
<evidence type="ECO:0000256" key="3">
    <source>
        <dbReference type="ARBA" id="ARBA00009982"/>
    </source>
</evidence>
<dbReference type="EC" id="4.2.1.20" evidence="11"/>
<dbReference type="InterPro" id="IPR006653">
    <property type="entry name" value="Trp_synth_b_CS"/>
</dbReference>